<gene>
    <name evidence="1" type="ORF">N136_01208</name>
</gene>
<name>U2T4P1_LEIAQ</name>
<evidence type="ECO:0000313" key="1">
    <source>
        <dbReference type="EMBL" id="ERK72438.1"/>
    </source>
</evidence>
<dbReference type="AlphaFoldDB" id="U2T4P1"/>
<accession>U2T4P1</accession>
<organism evidence="1 2">
    <name type="scientific">Leifsonia aquatica ATCC 14665</name>
    <dbReference type="NCBI Taxonomy" id="1358026"/>
    <lineage>
        <taxon>Bacteria</taxon>
        <taxon>Bacillati</taxon>
        <taxon>Actinomycetota</taxon>
        <taxon>Actinomycetes</taxon>
        <taxon>Micrococcales</taxon>
        <taxon>Microbacteriaceae</taxon>
        <taxon>Leifsonia</taxon>
    </lineage>
</organism>
<proteinExistence type="predicted"/>
<sequence>MQRPVSVTYAETGLSWFSGTVPDTSRVRQYDDVCDTRRDGNGRRRR</sequence>
<evidence type="ECO:0000313" key="2">
    <source>
        <dbReference type="Proteomes" id="UP000016605"/>
    </source>
</evidence>
<protein>
    <submittedName>
        <fullName evidence="1">Uncharacterized protein</fullName>
    </submittedName>
</protein>
<comment type="caution">
    <text evidence="1">The sequence shown here is derived from an EMBL/GenBank/DDBJ whole genome shotgun (WGS) entry which is preliminary data.</text>
</comment>
<reference evidence="1 2" key="1">
    <citation type="submission" date="2013-08" db="EMBL/GenBank/DDBJ databases">
        <authorList>
            <person name="Weinstock G."/>
            <person name="Sodergren E."/>
            <person name="Wylie T."/>
            <person name="Fulton L."/>
            <person name="Fulton R."/>
            <person name="Fronick C."/>
            <person name="O'Laughlin M."/>
            <person name="Godfrey J."/>
            <person name="Miner T."/>
            <person name="Herter B."/>
            <person name="Appelbaum E."/>
            <person name="Cordes M."/>
            <person name="Lek S."/>
            <person name="Wollam A."/>
            <person name="Pepin K.H."/>
            <person name="Palsikar V.B."/>
            <person name="Mitreva M."/>
            <person name="Wilson R.K."/>
        </authorList>
    </citation>
    <scope>NUCLEOTIDE SEQUENCE [LARGE SCALE GENOMIC DNA]</scope>
    <source>
        <strain evidence="1 2">ATCC 14665</strain>
    </source>
</reference>
<dbReference type="Proteomes" id="UP000016605">
    <property type="component" value="Unassembled WGS sequence"/>
</dbReference>
<dbReference type="EMBL" id="AWVQ01000129">
    <property type="protein sequence ID" value="ERK72438.1"/>
    <property type="molecule type" value="Genomic_DNA"/>
</dbReference>
<dbReference type="HOGENOM" id="CLU_3185331_0_0_11"/>